<dbReference type="SUPFAM" id="SSF51971">
    <property type="entry name" value="Nucleotide-binding domain"/>
    <property type="match status" value="1"/>
</dbReference>
<evidence type="ECO:0000256" key="10">
    <source>
        <dbReference type="ARBA" id="ARBA00047776"/>
    </source>
</evidence>
<gene>
    <name evidence="12" type="primary">fpr</name>
    <name evidence="12" type="ORF">GCM10017667_74700</name>
</gene>
<keyword evidence="9" id="KW-0411">Iron-sulfur</keyword>
<dbReference type="GO" id="GO:0004324">
    <property type="term" value="F:ferredoxin-NADP+ reductase activity"/>
    <property type="evidence" value="ECO:0007669"/>
    <property type="project" value="UniProtKB-EC"/>
</dbReference>
<keyword evidence="4" id="KW-0479">Metal-binding</keyword>
<evidence type="ECO:0000256" key="2">
    <source>
        <dbReference type="ARBA" id="ARBA00013223"/>
    </source>
</evidence>
<dbReference type="GO" id="GO:0046872">
    <property type="term" value="F:metal ion binding"/>
    <property type="evidence" value="ECO:0007669"/>
    <property type="project" value="UniProtKB-KW"/>
</dbReference>
<comment type="catalytic activity">
    <reaction evidence="10">
        <text>2 reduced [2Fe-2S]-[ferredoxin] + NADP(+) + H(+) = 2 oxidized [2Fe-2S]-[ferredoxin] + NADPH</text>
        <dbReference type="Rhea" id="RHEA:20125"/>
        <dbReference type="Rhea" id="RHEA-COMP:10000"/>
        <dbReference type="Rhea" id="RHEA-COMP:10001"/>
        <dbReference type="ChEBI" id="CHEBI:15378"/>
        <dbReference type="ChEBI" id="CHEBI:33737"/>
        <dbReference type="ChEBI" id="CHEBI:33738"/>
        <dbReference type="ChEBI" id="CHEBI:57783"/>
        <dbReference type="ChEBI" id="CHEBI:58349"/>
        <dbReference type="EC" id="1.18.1.2"/>
    </reaction>
</comment>
<keyword evidence="8" id="KW-0408">Iron</keyword>
<organism evidence="12 13">
    <name type="scientific">Streptomyces filamentosus</name>
    <name type="common">Streptomyces roseosporus</name>
    <dbReference type="NCBI Taxonomy" id="67294"/>
    <lineage>
        <taxon>Bacteria</taxon>
        <taxon>Bacillati</taxon>
        <taxon>Actinomycetota</taxon>
        <taxon>Actinomycetes</taxon>
        <taxon>Kitasatosporales</taxon>
        <taxon>Streptomycetaceae</taxon>
        <taxon>Streptomyces</taxon>
    </lineage>
</organism>
<evidence type="ECO:0000256" key="9">
    <source>
        <dbReference type="ARBA" id="ARBA00023014"/>
    </source>
</evidence>
<dbReference type="PANTHER" id="PTHR48467:SF1">
    <property type="entry name" value="GLUTAMATE SYNTHASE 1 [NADH], CHLOROPLASTIC-LIKE"/>
    <property type="match status" value="1"/>
</dbReference>
<evidence type="ECO:0000256" key="3">
    <source>
        <dbReference type="ARBA" id="ARBA00022630"/>
    </source>
</evidence>
<dbReference type="SUPFAM" id="SSF54862">
    <property type="entry name" value="4Fe-4S ferredoxins"/>
    <property type="match status" value="1"/>
</dbReference>
<reference evidence="12" key="1">
    <citation type="journal article" date="2014" name="Int. J. Syst. Evol. Microbiol.">
        <title>Complete genome sequence of Corynebacterium casei LMG S-19264T (=DSM 44701T), isolated from a smear-ripened cheese.</title>
        <authorList>
            <consortium name="US DOE Joint Genome Institute (JGI-PGF)"/>
            <person name="Walter F."/>
            <person name="Albersmeier A."/>
            <person name="Kalinowski J."/>
            <person name="Ruckert C."/>
        </authorList>
    </citation>
    <scope>NUCLEOTIDE SEQUENCE</scope>
    <source>
        <strain evidence="12">JCM 4122</strain>
    </source>
</reference>
<evidence type="ECO:0000259" key="11">
    <source>
        <dbReference type="PROSITE" id="PS51379"/>
    </source>
</evidence>
<dbReference type="EMBL" id="BNBE01000004">
    <property type="protein sequence ID" value="GHG27081.1"/>
    <property type="molecule type" value="Genomic_DNA"/>
</dbReference>
<sequence>MTYAITQTCCSDATCVAVCPVNCIHPTPEEPDFGTTEMLYVDPKSCIDCGACADACPVDAIFPVDRLTEPLKAYEGINAAYYEGREPAPVLASPTFHPWGEPSFTRSLPSDFAPLRVAVVGTGPAGMYAAEDLLLHTNAEVTLIDRLPVAGGLVRYGVAPDHPGTKGAGDALARFHTHPRATVRLGVEIGRDVTAEELAAHHDAVVYAVGAPSDRRLGIPGEDLPGSLSAATLVSWYNAHPETAPGSVALGTAERVVIAGTGNVALDVARILVADPAALAATDIADHALAALRGSRVREVVLLGRRGPEDAAYTASELLALGRLPGVDLVLDTHDPRIAAAVDAAAPGDKAALLKDAAREAVDWSRGPGAGRRRIVLRFHSAPEEAVGPDAVRAVRAGGAGGAVEIPAGLLVRAVGHRGVPLPGLPFDEATGTVPHTAGRVDGMTGTYVVGWIKRGPSGGIGANRSCAAETVGSLLADAVDGRLTRPAGSAKAFGRLVRSRSRSLVDARGLAAIDRVERARGAAAGRPRVKLATVPELVAAARRSRLRGAVG</sequence>
<dbReference type="Proteomes" id="UP000632849">
    <property type="component" value="Unassembled WGS sequence"/>
</dbReference>
<dbReference type="PROSITE" id="PS00198">
    <property type="entry name" value="4FE4S_FER_1"/>
    <property type="match status" value="1"/>
</dbReference>
<comment type="cofactor">
    <cofactor evidence="1">
        <name>FAD</name>
        <dbReference type="ChEBI" id="CHEBI:57692"/>
    </cofactor>
</comment>
<dbReference type="InterPro" id="IPR017896">
    <property type="entry name" value="4Fe4S_Fe-S-bd"/>
</dbReference>
<protein>
    <recommendedName>
        <fullName evidence="2">ferredoxin--NADP(+) reductase</fullName>
        <ecNumber evidence="2">1.18.1.2</ecNumber>
    </recommendedName>
</protein>
<evidence type="ECO:0000256" key="4">
    <source>
        <dbReference type="ARBA" id="ARBA00022723"/>
    </source>
</evidence>
<evidence type="ECO:0000256" key="8">
    <source>
        <dbReference type="ARBA" id="ARBA00023004"/>
    </source>
</evidence>
<evidence type="ECO:0000256" key="5">
    <source>
        <dbReference type="ARBA" id="ARBA00022827"/>
    </source>
</evidence>
<dbReference type="Gene3D" id="3.40.50.720">
    <property type="entry name" value="NAD(P)-binding Rossmann-like Domain"/>
    <property type="match status" value="1"/>
</dbReference>
<dbReference type="GO" id="GO:0051536">
    <property type="term" value="F:iron-sulfur cluster binding"/>
    <property type="evidence" value="ECO:0007669"/>
    <property type="project" value="UniProtKB-KW"/>
</dbReference>
<dbReference type="Gene3D" id="3.50.50.60">
    <property type="entry name" value="FAD/NAD(P)-binding domain"/>
    <property type="match status" value="1"/>
</dbReference>
<proteinExistence type="predicted"/>
<comment type="caution">
    <text evidence="12">The sequence shown here is derived from an EMBL/GenBank/DDBJ whole genome shotgun (WGS) entry which is preliminary data.</text>
</comment>
<dbReference type="CDD" id="cd04410">
    <property type="entry name" value="DMSOR_beta-like"/>
    <property type="match status" value="1"/>
</dbReference>
<dbReference type="RefSeq" id="WP_190044656.1">
    <property type="nucleotide sequence ID" value="NZ_BNBE01000004.1"/>
</dbReference>
<evidence type="ECO:0000256" key="6">
    <source>
        <dbReference type="ARBA" id="ARBA00022857"/>
    </source>
</evidence>
<dbReference type="Pfam" id="PF07992">
    <property type="entry name" value="Pyr_redox_2"/>
    <property type="match status" value="1"/>
</dbReference>
<reference evidence="12" key="2">
    <citation type="submission" date="2020-09" db="EMBL/GenBank/DDBJ databases">
        <authorList>
            <person name="Sun Q."/>
            <person name="Ohkuma M."/>
        </authorList>
    </citation>
    <scope>NUCLEOTIDE SEQUENCE</scope>
    <source>
        <strain evidence="12">JCM 4122</strain>
    </source>
</reference>
<feature type="domain" description="4Fe-4S ferredoxin-type" evidence="11">
    <location>
        <begin position="37"/>
        <end position="66"/>
    </location>
</feature>
<dbReference type="PANTHER" id="PTHR48467">
    <property type="entry name" value="GLUTAMATE SYNTHASE 1 [NADH], CHLOROPLASTIC-LIKE"/>
    <property type="match status" value="1"/>
</dbReference>
<evidence type="ECO:0000313" key="13">
    <source>
        <dbReference type="Proteomes" id="UP000632849"/>
    </source>
</evidence>
<dbReference type="Gene3D" id="3.30.70.20">
    <property type="match status" value="1"/>
</dbReference>
<dbReference type="EC" id="1.18.1.2" evidence="2"/>
<dbReference type="AlphaFoldDB" id="A0A919ESN8"/>
<dbReference type="InterPro" id="IPR023753">
    <property type="entry name" value="FAD/NAD-binding_dom"/>
</dbReference>
<evidence type="ECO:0000256" key="7">
    <source>
        <dbReference type="ARBA" id="ARBA00023002"/>
    </source>
</evidence>
<keyword evidence="3" id="KW-0285">Flavoprotein</keyword>
<name>A0A919ESN8_STRFL</name>
<dbReference type="PROSITE" id="PS51379">
    <property type="entry name" value="4FE4S_FER_2"/>
    <property type="match status" value="1"/>
</dbReference>
<keyword evidence="6" id="KW-0521">NADP</keyword>
<keyword evidence="7" id="KW-0560">Oxidoreductase</keyword>
<evidence type="ECO:0000313" key="12">
    <source>
        <dbReference type="EMBL" id="GHG27081.1"/>
    </source>
</evidence>
<dbReference type="InterPro" id="IPR055275">
    <property type="entry name" value="Ferredox_Rdtase"/>
</dbReference>
<dbReference type="Pfam" id="PF00037">
    <property type="entry name" value="Fer4"/>
    <property type="match status" value="1"/>
</dbReference>
<accession>A0A919ESN8</accession>
<keyword evidence="13" id="KW-1185">Reference proteome</keyword>
<evidence type="ECO:0000256" key="1">
    <source>
        <dbReference type="ARBA" id="ARBA00001974"/>
    </source>
</evidence>
<keyword evidence="5" id="KW-0274">FAD</keyword>
<dbReference type="InterPro" id="IPR036188">
    <property type="entry name" value="FAD/NAD-bd_sf"/>
</dbReference>
<dbReference type="PRINTS" id="PR00419">
    <property type="entry name" value="ADXRDTASE"/>
</dbReference>
<dbReference type="InterPro" id="IPR017900">
    <property type="entry name" value="4Fe4S_Fe_S_CS"/>
</dbReference>